<dbReference type="PANTHER" id="PTHR24365:SF541">
    <property type="entry name" value="PROTEIN TOLL-RELATED"/>
    <property type="match status" value="1"/>
</dbReference>
<dbReference type="PROSITE" id="PS51450">
    <property type="entry name" value="LRR"/>
    <property type="match status" value="1"/>
</dbReference>
<keyword evidence="10" id="KW-0325">Glycoprotein</keyword>
<dbReference type="Gene3D" id="3.40.50.10140">
    <property type="entry name" value="Toll/interleukin-1 receptor homology (TIR) domain"/>
    <property type="match status" value="1"/>
</dbReference>
<dbReference type="GO" id="GO:0002224">
    <property type="term" value="P:toll-like receptor signaling pathway"/>
    <property type="evidence" value="ECO:0007669"/>
    <property type="project" value="InterPro"/>
</dbReference>
<evidence type="ECO:0000256" key="6">
    <source>
        <dbReference type="ARBA" id="ARBA00022737"/>
    </source>
</evidence>
<dbReference type="InterPro" id="IPR000157">
    <property type="entry name" value="TIR_dom"/>
</dbReference>
<dbReference type="Pfam" id="PF01582">
    <property type="entry name" value="TIR"/>
    <property type="match status" value="1"/>
</dbReference>
<keyword evidence="8 11" id="KW-0472">Membrane</keyword>
<accession>A0AAV2I5U7</accession>
<evidence type="ECO:0000256" key="11">
    <source>
        <dbReference type="SAM" id="Phobius"/>
    </source>
</evidence>
<protein>
    <recommendedName>
        <fullName evidence="12">TIR domain-containing protein</fullName>
    </recommendedName>
</protein>
<dbReference type="InterPro" id="IPR035897">
    <property type="entry name" value="Toll_tir_struct_dom_sf"/>
</dbReference>
<dbReference type="InterPro" id="IPR017241">
    <property type="entry name" value="Toll-like_receptor"/>
</dbReference>
<dbReference type="SMART" id="SM00369">
    <property type="entry name" value="LRR_TYP"/>
    <property type="match status" value="6"/>
</dbReference>
<comment type="subcellular location">
    <subcellularLocation>
        <location evidence="1">Membrane</location>
        <topology evidence="1">Single-pass type I membrane protein</topology>
    </subcellularLocation>
</comment>
<evidence type="ECO:0000313" key="13">
    <source>
        <dbReference type="EMBL" id="CAL1541889.1"/>
    </source>
</evidence>
<feature type="transmembrane region" description="Helical" evidence="11">
    <location>
        <begin position="580"/>
        <end position="603"/>
    </location>
</feature>
<feature type="domain" description="TIR" evidence="12">
    <location>
        <begin position="632"/>
        <end position="775"/>
    </location>
</feature>
<sequence length="783" mass="90205">FKVLRYNSTNSTSTVTELDLTGNRIRTVEDSSFLPFSNLLRLSLSDNRIRNLTRQMFTGLYSLRSLSVSSNYINFIPDDTFDDLSTLVLRNLTFLSIDGADRRGLGPEVKSLVHLRHLIITSPRTDNFTDESYFDNVPFITTLQLSILSPYIDPKACRKLKNLVNLTYAPGTASENNICQVLSDIQYLLNSSLTYLTLRHINDRACGCKELRAKDAKYLTMLKLVELDLSGNYLTYLSPDFIAMLPASLKKIDLSSNGLPYTIFDSLDKFPRELIELNLNNQYNVYYPCHDDGGTSSRHVTKLLNGTENEHSSNIFLISEIRKSGKFFKMQNPKQKKKKINTETIEFGHFLFFYCDMFPNYSLRELSLAGGDFKTWASLSLMPGLEIADFSGNYADYFNIFFFPQNSSLKYLLFSNNLLGTAFQYDTESLFFVNTKRLIALDMSSNFITELANDYLKSLAELQILDISKNKLQMINISFAHMTEIRILDFSTNSITSISKQSRDELDSIATDHRVYLDLTSNPLPCTCEGLELMKWMTLTNVYLLNKDFLVCRNEYNQVLEIGDLAQRVETLQRQCASKIVIILSCVFSFIVFVILLLASLMYRYRWKLRYLRSIALVKMVGSRPGAVKIGYKFDAYILYSDDTRRFVVRDCVRELEEKRGHRLCIEERDFLPGTYNVSNIVSGVQNSARTVAMVTPEFYQGEYSEYGVKMALMEEIFMHRSVLFLCMYEPTDNRDLSHDLLTAMKQNNYIEFPPRDEASDEMMDDFWNQLSRAIGRSIREEM</sequence>
<dbReference type="SUPFAM" id="SSF52047">
    <property type="entry name" value="RNI-like"/>
    <property type="match status" value="1"/>
</dbReference>
<dbReference type="GO" id="GO:0006955">
    <property type="term" value="P:immune response"/>
    <property type="evidence" value="ECO:0007669"/>
    <property type="project" value="InterPro"/>
</dbReference>
<dbReference type="GO" id="GO:0004888">
    <property type="term" value="F:transmembrane signaling receptor activity"/>
    <property type="evidence" value="ECO:0007669"/>
    <property type="project" value="InterPro"/>
</dbReference>
<keyword evidence="9" id="KW-0675">Receptor</keyword>
<dbReference type="Gene3D" id="3.80.10.10">
    <property type="entry name" value="Ribonuclease Inhibitor"/>
    <property type="match status" value="3"/>
</dbReference>
<keyword evidence="6" id="KW-0677">Repeat</keyword>
<dbReference type="Proteomes" id="UP001497497">
    <property type="component" value="Unassembled WGS sequence"/>
</dbReference>
<dbReference type="GO" id="GO:0005886">
    <property type="term" value="C:plasma membrane"/>
    <property type="evidence" value="ECO:0007669"/>
    <property type="project" value="TreeGrafter"/>
</dbReference>
<evidence type="ECO:0000256" key="5">
    <source>
        <dbReference type="ARBA" id="ARBA00022729"/>
    </source>
</evidence>
<dbReference type="InterPro" id="IPR032675">
    <property type="entry name" value="LRR_dom_sf"/>
</dbReference>
<dbReference type="EMBL" id="CAXITT010000457">
    <property type="protein sequence ID" value="CAL1541889.1"/>
    <property type="molecule type" value="Genomic_DNA"/>
</dbReference>
<organism evidence="13 14">
    <name type="scientific">Lymnaea stagnalis</name>
    <name type="common">Great pond snail</name>
    <name type="synonym">Helix stagnalis</name>
    <dbReference type="NCBI Taxonomy" id="6523"/>
    <lineage>
        <taxon>Eukaryota</taxon>
        <taxon>Metazoa</taxon>
        <taxon>Spiralia</taxon>
        <taxon>Lophotrochozoa</taxon>
        <taxon>Mollusca</taxon>
        <taxon>Gastropoda</taxon>
        <taxon>Heterobranchia</taxon>
        <taxon>Euthyneura</taxon>
        <taxon>Panpulmonata</taxon>
        <taxon>Hygrophila</taxon>
        <taxon>Lymnaeoidea</taxon>
        <taxon>Lymnaeidae</taxon>
        <taxon>Lymnaea</taxon>
    </lineage>
</organism>
<evidence type="ECO:0000256" key="4">
    <source>
        <dbReference type="ARBA" id="ARBA00022692"/>
    </source>
</evidence>
<keyword evidence="3" id="KW-0433">Leucine-rich repeat</keyword>
<reference evidence="13 14" key="1">
    <citation type="submission" date="2024-04" db="EMBL/GenBank/DDBJ databases">
        <authorList>
            <consortium name="Genoscope - CEA"/>
            <person name="William W."/>
        </authorList>
    </citation>
    <scope>NUCLEOTIDE SEQUENCE [LARGE SCALE GENOMIC DNA]</scope>
</reference>
<keyword evidence="5" id="KW-0732">Signal</keyword>
<keyword evidence="4 11" id="KW-0812">Transmembrane</keyword>
<dbReference type="InterPro" id="IPR003591">
    <property type="entry name" value="Leu-rich_rpt_typical-subtyp"/>
</dbReference>
<proteinExistence type="inferred from homology"/>
<comment type="caution">
    <text evidence="13">The sequence shown here is derived from an EMBL/GenBank/DDBJ whole genome shotgun (WGS) entry which is preliminary data.</text>
</comment>
<comment type="similarity">
    <text evidence="2">Belongs to the Toll-like receptor family.</text>
</comment>
<evidence type="ECO:0000256" key="2">
    <source>
        <dbReference type="ARBA" id="ARBA00009634"/>
    </source>
</evidence>
<dbReference type="PANTHER" id="PTHR24365">
    <property type="entry name" value="TOLL-LIKE RECEPTOR"/>
    <property type="match status" value="1"/>
</dbReference>
<name>A0AAV2I5U7_LYMST</name>
<evidence type="ECO:0000256" key="9">
    <source>
        <dbReference type="ARBA" id="ARBA00023170"/>
    </source>
</evidence>
<evidence type="ECO:0000259" key="12">
    <source>
        <dbReference type="PROSITE" id="PS50104"/>
    </source>
</evidence>
<evidence type="ECO:0000313" key="14">
    <source>
        <dbReference type="Proteomes" id="UP001497497"/>
    </source>
</evidence>
<dbReference type="PROSITE" id="PS50104">
    <property type="entry name" value="TIR"/>
    <property type="match status" value="1"/>
</dbReference>
<dbReference type="SUPFAM" id="SSF52058">
    <property type="entry name" value="L domain-like"/>
    <property type="match status" value="1"/>
</dbReference>
<gene>
    <name evidence="13" type="ORF">GSLYS_00015495001</name>
</gene>
<keyword evidence="7 11" id="KW-1133">Transmembrane helix</keyword>
<evidence type="ECO:0000256" key="8">
    <source>
        <dbReference type="ARBA" id="ARBA00023136"/>
    </source>
</evidence>
<dbReference type="SUPFAM" id="SSF52200">
    <property type="entry name" value="Toll/Interleukin receptor TIR domain"/>
    <property type="match status" value="1"/>
</dbReference>
<evidence type="ECO:0000256" key="3">
    <source>
        <dbReference type="ARBA" id="ARBA00022614"/>
    </source>
</evidence>
<dbReference type="Pfam" id="PF13855">
    <property type="entry name" value="LRR_8"/>
    <property type="match status" value="2"/>
</dbReference>
<keyword evidence="14" id="KW-1185">Reference proteome</keyword>
<dbReference type="AlphaFoldDB" id="A0AAV2I5U7"/>
<dbReference type="InterPro" id="IPR001611">
    <property type="entry name" value="Leu-rich_rpt"/>
</dbReference>
<dbReference type="SMART" id="SM00255">
    <property type="entry name" value="TIR"/>
    <property type="match status" value="1"/>
</dbReference>
<evidence type="ECO:0000256" key="7">
    <source>
        <dbReference type="ARBA" id="ARBA00022989"/>
    </source>
</evidence>
<dbReference type="PIRSF" id="PIRSF037595">
    <property type="entry name" value="Toll-like_receptor"/>
    <property type="match status" value="1"/>
</dbReference>
<feature type="non-terminal residue" evidence="13">
    <location>
        <position position="1"/>
    </location>
</feature>
<evidence type="ECO:0000256" key="1">
    <source>
        <dbReference type="ARBA" id="ARBA00004479"/>
    </source>
</evidence>
<dbReference type="SMART" id="SM00365">
    <property type="entry name" value="LRR_SD22"/>
    <property type="match status" value="7"/>
</dbReference>
<dbReference type="Pfam" id="PF00560">
    <property type="entry name" value="LRR_1"/>
    <property type="match status" value="1"/>
</dbReference>
<evidence type="ECO:0000256" key="10">
    <source>
        <dbReference type="ARBA" id="ARBA00023180"/>
    </source>
</evidence>